<accession>A0A6M0RER5</accession>
<dbReference type="InterPro" id="IPR003593">
    <property type="entry name" value="AAA+_ATPase"/>
</dbReference>
<dbReference type="EMBL" id="QXHD01000003">
    <property type="protein sequence ID" value="NEZ54390.1"/>
    <property type="molecule type" value="Genomic_DNA"/>
</dbReference>
<protein>
    <recommendedName>
        <fullName evidence="1">AAA+ ATPase domain-containing protein</fullName>
    </recommendedName>
</protein>
<comment type="caution">
    <text evidence="2">The sequence shown here is derived from an EMBL/GenBank/DDBJ whole genome shotgun (WGS) entry which is preliminary data.</text>
</comment>
<dbReference type="AlphaFoldDB" id="A0A6M0RER5"/>
<dbReference type="Gene3D" id="3.40.50.300">
    <property type="entry name" value="P-loop containing nucleotide triphosphate hydrolases"/>
    <property type="match status" value="1"/>
</dbReference>
<dbReference type="GO" id="GO:0043531">
    <property type="term" value="F:ADP binding"/>
    <property type="evidence" value="ECO:0007669"/>
    <property type="project" value="InterPro"/>
</dbReference>
<dbReference type="Pfam" id="PF00931">
    <property type="entry name" value="NB-ARC"/>
    <property type="match status" value="1"/>
</dbReference>
<evidence type="ECO:0000313" key="3">
    <source>
        <dbReference type="Proteomes" id="UP000481033"/>
    </source>
</evidence>
<dbReference type="SUPFAM" id="SSF52540">
    <property type="entry name" value="P-loop containing nucleoside triphosphate hydrolases"/>
    <property type="match status" value="1"/>
</dbReference>
<keyword evidence="3" id="KW-1185">Reference proteome</keyword>
<dbReference type="PANTHER" id="PTHR47691:SF3">
    <property type="entry name" value="HTH-TYPE TRANSCRIPTIONAL REGULATOR RV0890C-RELATED"/>
    <property type="match status" value="1"/>
</dbReference>
<evidence type="ECO:0000259" key="1">
    <source>
        <dbReference type="SMART" id="SM00382"/>
    </source>
</evidence>
<feature type="domain" description="AAA+ ATPase" evidence="1">
    <location>
        <begin position="120"/>
        <end position="245"/>
    </location>
</feature>
<reference evidence="2 3" key="1">
    <citation type="journal article" date="2020" name="Microb. Ecol.">
        <title>Ecogenomics of the Marine Benthic Filamentous Cyanobacterium Adonisia.</title>
        <authorList>
            <person name="Walter J.M."/>
            <person name="Coutinho F.H."/>
            <person name="Leomil L."/>
            <person name="Hargreaves P.I."/>
            <person name="Campeao M.E."/>
            <person name="Vieira V.V."/>
            <person name="Silva B.S."/>
            <person name="Fistarol G.O."/>
            <person name="Salomon P.S."/>
            <person name="Sawabe T."/>
            <person name="Mino S."/>
            <person name="Hosokawa M."/>
            <person name="Miyashita H."/>
            <person name="Maruyama F."/>
            <person name="van Verk M.C."/>
            <person name="Dutilh B.E."/>
            <person name="Thompson C.C."/>
            <person name="Thompson F.L."/>
        </authorList>
    </citation>
    <scope>NUCLEOTIDE SEQUENCE [LARGE SCALE GENOMIC DNA]</scope>
    <source>
        <strain evidence="2 3">CCMR0081</strain>
    </source>
</reference>
<dbReference type="PRINTS" id="PR00364">
    <property type="entry name" value="DISEASERSIST"/>
</dbReference>
<dbReference type="InterPro" id="IPR027417">
    <property type="entry name" value="P-loop_NTPase"/>
</dbReference>
<dbReference type="InterPro" id="IPR002182">
    <property type="entry name" value="NB-ARC"/>
</dbReference>
<proteinExistence type="predicted"/>
<dbReference type="SMART" id="SM00382">
    <property type="entry name" value="AAA"/>
    <property type="match status" value="1"/>
</dbReference>
<evidence type="ECO:0000313" key="2">
    <source>
        <dbReference type="EMBL" id="NEZ54390.1"/>
    </source>
</evidence>
<sequence length="488" mass="54843">MGQSVRASEKGLAIANQARQRRGWTKTSTARWWQDAHTSRATLRRFWRGERIQQEAFIAICQTVGLEHWQEIAEEQLPEASQAIPSSQTIVDWGDAPDIEQFYGRDQELQQLQEWVLEDQTKLVNISGLGGSGKTTLALALAEQLQPEFTSVIWRSVGSLLSLETLLGDLLDAPIETVDQGVKQLRKKMQQERWLIILDNFTAYLDFLYQITGARHQSCVLVISHDPLPSQFQTLNRVQSLSLPGLSPIAAVQLLESCGCGGHPHQLKALARLYGHNPLALKLISLTIKTTFGGRLTQFLEQGSVILTNPIRQPLIQQFNHLTGLEKTIVFWLAIWQEPISLCRLQTHLLMCEPGAVIESLSKLVAAALITRHFLADEPAFSLQPMVMAFVIEKLVQKILEELSQAQQQDSIQPFQLLRSHCLLRPGTDDILGDRILSALQSAYRQRPQIPSLCMKSWLGLAKAHHPNNDYLVFNLTILATILDNNDI</sequence>
<dbReference type="RefSeq" id="WP_163695950.1">
    <property type="nucleotide sequence ID" value="NZ_QXHD01000003.1"/>
</dbReference>
<gene>
    <name evidence="2" type="ORF">DXZ20_01485</name>
</gene>
<name>A0A6M0RER5_9CYAN</name>
<dbReference type="PANTHER" id="PTHR47691">
    <property type="entry name" value="REGULATOR-RELATED"/>
    <property type="match status" value="1"/>
</dbReference>
<dbReference type="Proteomes" id="UP000481033">
    <property type="component" value="Unassembled WGS sequence"/>
</dbReference>
<organism evidence="2 3">
    <name type="scientific">Adonisia turfae CCMR0081</name>
    <dbReference type="NCBI Taxonomy" id="2292702"/>
    <lineage>
        <taxon>Bacteria</taxon>
        <taxon>Bacillati</taxon>
        <taxon>Cyanobacteriota</taxon>
        <taxon>Adonisia</taxon>
        <taxon>Adonisia turfae</taxon>
    </lineage>
</organism>